<accession>A0A847J7G2</accession>
<gene>
    <name evidence="1" type="ORF">GX453_09110</name>
</gene>
<dbReference type="AlphaFoldDB" id="A0A847J7G2"/>
<comment type="caution">
    <text evidence="1">The sequence shown here is derived from an EMBL/GenBank/DDBJ whole genome shotgun (WGS) entry which is preliminary data.</text>
</comment>
<dbReference type="Proteomes" id="UP000559962">
    <property type="component" value="Unassembled WGS sequence"/>
</dbReference>
<organism evidence="1 2">
    <name type="scientific">Pseudolactococcus chungangensis</name>
    <dbReference type="NCBI Taxonomy" id="451457"/>
    <lineage>
        <taxon>Bacteria</taxon>
        <taxon>Bacillati</taxon>
        <taxon>Bacillota</taxon>
        <taxon>Bacilli</taxon>
        <taxon>Lactobacillales</taxon>
        <taxon>Streptococcaceae</taxon>
        <taxon>Pseudolactococcus</taxon>
    </lineage>
</organism>
<evidence type="ECO:0000313" key="1">
    <source>
        <dbReference type="EMBL" id="NLH36154.1"/>
    </source>
</evidence>
<proteinExistence type="predicted"/>
<protein>
    <submittedName>
        <fullName evidence="1">Uncharacterized protein</fullName>
    </submittedName>
</protein>
<dbReference type="EMBL" id="JAAYVO010000126">
    <property type="protein sequence ID" value="NLH36154.1"/>
    <property type="molecule type" value="Genomic_DNA"/>
</dbReference>
<evidence type="ECO:0000313" key="2">
    <source>
        <dbReference type="Proteomes" id="UP000559962"/>
    </source>
</evidence>
<reference evidence="1 2" key="1">
    <citation type="journal article" date="2020" name="Biotechnol. Biofuels">
        <title>New insights from the biogas microbiome by comprehensive genome-resolved metagenomics of nearly 1600 species originating from multiple anaerobic digesters.</title>
        <authorList>
            <person name="Campanaro S."/>
            <person name="Treu L."/>
            <person name="Rodriguez-R L.M."/>
            <person name="Kovalovszki A."/>
            <person name="Ziels R.M."/>
            <person name="Maus I."/>
            <person name="Zhu X."/>
            <person name="Kougias P.G."/>
            <person name="Basile A."/>
            <person name="Luo G."/>
            <person name="Schluter A."/>
            <person name="Konstantinidis K.T."/>
            <person name="Angelidaki I."/>
        </authorList>
    </citation>
    <scope>NUCLEOTIDE SEQUENCE [LARGE SCALE GENOMIC DNA]</scope>
    <source>
        <strain evidence="1">AS27yjCOA_61</strain>
    </source>
</reference>
<feature type="non-terminal residue" evidence="1">
    <location>
        <position position="1"/>
    </location>
</feature>
<name>A0A847J7G2_9LACT</name>
<sequence>WDSPYFHDDTTSTGYGESHLKDVIDSYYNTAIAPTYSNYVLPVDLDLPNWSRYQNAGLVPNSGNSLAYNDWYWQDWQSYYTDNRFPTSLTPLTTLKQQAFALSFGDIQSLDKSTFYDDNLNWNSNANQSDTGYYSTLLDFTAIDANYPYFWLRSAGSHYCLAGAVDLGYFHHDYSVIDGLPVRPALAIQLS</sequence>